<accession>A0A101HYU7</accession>
<evidence type="ECO:0000256" key="3">
    <source>
        <dbReference type="ARBA" id="ARBA00022989"/>
    </source>
</evidence>
<gene>
    <name evidence="7" type="ORF">XE03_1834</name>
</gene>
<comment type="caution">
    <text evidence="7">The sequence shown here is derived from an EMBL/GenBank/DDBJ whole genome shotgun (WGS) entry which is preliminary data.</text>
</comment>
<dbReference type="PANTHER" id="PTHR20855">
    <property type="entry name" value="ADIPOR/PROGESTIN RECEPTOR-RELATED"/>
    <property type="match status" value="1"/>
</dbReference>
<feature type="transmembrane region" description="Helical" evidence="6">
    <location>
        <begin position="166"/>
        <end position="184"/>
    </location>
</feature>
<dbReference type="PATRIC" id="fig|1635277.3.peg.1809"/>
<feature type="transmembrane region" description="Helical" evidence="6">
    <location>
        <begin position="52"/>
        <end position="78"/>
    </location>
</feature>
<dbReference type="AlphaFoldDB" id="A0A101HYU7"/>
<keyword evidence="3 6" id="KW-1133">Transmembrane helix</keyword>
<keyword evidence="5" id="KW-0479">Metal-binding</keyword>
<evidence type="ECO:0000256" key="2">
    <source>
        <dbReference type="ARBA" id="ARBA00022692"/>
    </source>
</evidence>
<keyword evidence="5" id="KW-0862">Zinc</keyword>
<keyword evidence="2 6" id="KW-0812">Transmembrane</keyword>
<evidence type="ECO:0000256" key="4">
    <source>
        <dbReference type="ARBA" id="ARBA00023136"/>
    </source>
</evidence>
<evidence type="ECO:0000256" key="5">
    <source>
        <dbReference type="PIRSR" id="PIRSR604254-1"/>
    </source>
</evidence>
<evidence type="ECO:0000313" key="8">
    <source>
        <dbReference type="Proteomes" id="UP000053467"/>
    </source>
</evidence>
<feature type="binding site" evidence="5">
    <location>
        <position position="76"/>
    </location>
    <ligand>
        <name>Zn(2+)</name>
        <dbReference type="ChEBI" id="CHEBI:29105"/>
    </ligand>
</feature>
<evidence type="ECO:0000256" key="6">
    <source>
        <dbReference type="SAM" id="Phobius"/>
    </source>
</evidence>
<evidence type="ECO:0000313" key="7">
    <source>
        <dbReference type="EMBL" id="KUK85911.1"/>
    </source>
</evidence>
<feature type="transmembrane region" description="Helical" evidence="6">
    <location>
        <begin position="115"/>
        <end position="136"/>
    </location>
</feature>
<feature type="transmembrane region" description="Helical" evidence="6">
    <location>
        <begin position="143"/>
        <end position="160"/>
    </location>
</feature>
<sequence>MNKKYFSENATISISSERTQEMTNSITHGIGAILSIVGLITLLLMAVNRGDIWRIVSFTVYGATLVFLYLCSTVYHGLSDRRKKYIFQILDHVAIYLLIAGSYTPLTLLTLRGPWGWSLLGIIWGMAFTGILLKIFFFQKTQIISMILYIIMGWLIIVAIKPLLEAISSGMLYLIVLVGYATLWESSFL</sequence>
<reference evidence="8" key="1">
    <citation type="journal article" date="2015" name="MBio">
        <title>Genome-Resolved Metagenomic Analysis Reveals Roles for Candidate Phyla and Other Microbial Community Members in Biogeochemical Transformations in Oil Reservoirs.</title>
        <authorList>
            <person name="Hu P."/>
            <person name="Tom L."/>
            <person name="Singh A."/>
            <person name="Thomas B.C."/>
            <person name="Baker B.J."/>
            <person name="Piceno Y.M."/>
            <person name="Andersen G.L."/>
            <person name="Banfield J.F."/>
        </authorList>
    </citation>
    <scope>NUCLEOTIDE SEQUENCE [LARGE SCALE GENOMIC DNA]</scope>
</reference>
<dbReference type="Pfam" id="PF03006">
    <property type="entry name" value="HlyIII"/>
    <property type="match status" value="1"/>
</dbReference>
<dbReference type="GO" id="GO:0016020">
    <property type="term" value="C:membrane"/>
    <property type="evidence" value="ECO:0007669"/>
    <property type="project" value="UniProtKB-SubCell"/>
</dbReference>
<protein>
    <submittedName>
        <fullName evidence="7">Channel protein hemolysin III family</fullName>
    </submittedName>
</protein>
<dbReference type="PANTHER" id="PTHR20855:SF3">
    <property type="entry name" value="LD03007P"/>
    <property type="match status" value="1"/>
</dbReference>
<comment type="subcellular location">
    <subcellularLocation>
        <location evidence="1">Membrane</location>
        <topology evidence="1">Multi-pass membrane protein</topology>
    </subcellularLocation>
</comment>
<feature type="transmembrane region" description="Helical" evidence="6">
    <location>
        <begin position="26"/>
        <end position="46"/>
    </location>
</feature>
<dbReference type="InterPro" id="IPR004254">
    <property type="entry name" value="AdipoR/HlyIII-related"/>
</dbReference>
<keyword evidence="4 6" id="KW-0472">Membrane</keyword>
<name>A0A101HYU7_UNCT6</name>
<proteinExistence type="predicted"/>
<feature type="transmembrane region" description="Helical" evidence="6">
    <location>
        <begin position="85"/>
        <end position="103"/>
    </location>
</feature>
<dbReference type="EMBL" id="LGGX01000036">
    <property type="protein sequence ID" value="KUK85911.1"/>
    <property type="molecule type" value="Genomic_DNA"/>
</dbReference>
<dbReference type="Proteomes" id="UP000053467">
    <property type="component" value="Unassembled WGS sequence"/>
</dbReference>
<dbReference type="GO" id="GO:0046872">
    <property type="term" value="F:metal ion binding"/>
    <property type="evidence" value="ECO:0007669"/>
    <property type="project" value="UniProtKB-KW"/>
</dbReference>
<organism evidence="7 8">
    <name type="scientific">candidate division TA06 bacterium 34_109</name>
    <dbReference type="NCBI Taxonomy" id="1635277"/>
    <lineage>
        <taxon>Bacteria</taxon>
        <taxon>Bacteria division TA06</taxon>
    </lineage>
</organism>
<evidence type="ECO:0000256" key="1">
    <source>
        <dbReference type="ARBA" id="ARBA00004141"/>
    </source>
</evidence>